<dbReference type="Pfam" id="PF12520">
    <property type="entry name" value="DUF3723"/>
    <property type="match status" value="1"/>
</dbReference>
<proteinExistence type="predicted"/>
<dbReference type="KEGG" id="rsx:RhiXN_02418"/>
<evidence type="ECO:0000313" key="2">
    <source>
        <dbReference type="EMBL" id="QRW17496.1"/>
    </source>
</evidence>
<dbReference type="EMBL" id="CP059660">
    <property type="protein sequence ID" value="QRW17496.1"/>
    <property type="molecule type" value="Genomic_DNA"/>
</dbReference>
<gene>
    <name evidence="2" type="ORF">RhiXN_02418</name>
</gene>
<protein>
    <submittedName>
        <fullName evidence="2">Uncharacterized protein</fullName>
    </submittedName>
</protein>
<dbReference type="AlphaFoldDB" id="A0A8H8NSA5"/>
<name>A0A8H8NSA5_9AGAM</name>
<accession>A0A8H8NSA5</accession>
<feature type="region of interest" description="Disordered" evidence="1">
    <location>
        <begin position="683"/>
        <end position="705"/>
    </location>
</feature>
<dbReference type="InterPro" id="IPR022198">
    <property type="entry name" value="DUF3723"/>
</dbReference>
<evidence type="ECO:0000313" key="3">
    <source>
        <dbReference type="Proteomes" id="UP000650533"/>
    </source>
</evidence>
<feature type="region of interest" description="Disordered" evidence="1">
    <location>
        <begin position="585"/>
        <end position="615"/>
    </location>
</feature>
<reference evidence="2" key="1">
    <citation type="submission" date="2020-05" db="EMBL/GenBank/DDBJ databases">
        <title>Evolutionary and genomic comparisons of hybrid uninucleate and nonhybrid Rhizoctonia fungi.</title>
        <authorList>
            <person name="Li C."/>
            <person name="Chen X."/>
        </authorList>
    </citation>
    <scope>NUCLEOTIDE SEQUENCE</scope>
    <source>
        <strain evidence="2">AG-1 IA</strain>
    </source>
</reference>
<sequence>MDSLSFNSTQSRKNNEHTGELCSNFFAQAEHDFFLGLFRVSTSNGQVKPHPSQREPTIKWIQSLHKQFVEVGIAREVHPIKVILSEAEDTFFITSLKEKCRPGEIPQLPKEVLVLVYHGQHRVQACNLLTDQEEHWWIAEVYNPDLEKNHPAEFLTQMHLKNEEEKRLKSSDAERFLVLHKLHKLHRDGNISKHVFDNSFAVLTRSIINPASCHGLINLLRSDVLADAVKDVLDNLFLHPAFNASTWGKKLVKGRFYQLVADLLHEMIAQCKLIQSTSLLVDSQPFQLASQCCTWRYLEKSTLKKDHPWTKLPGGASSTLERVKQRLLDFVTFLNPDGSGEWTLSQTVLLPSVLTSELIYSELNTMYHLTQHLIKIIAGSESLDKYTSKTPHTSEEDHPVGIISRLIRYQTQGKQSNIPHMLIHQLWTNQEIYVSKLSQHGISNALSTESKEYNELLCLSKHWRELISLLKLSKLLEGVVLSKVPIPDAGSKAEALLLAVQKRQIQMDLNQSAGNGLEMPGPETTTKVQELDIDPPLQQSRLSTFLTGSLQPLDTAIKSRNLESTTSSDFLPAVKRQKVEVQDINSENISESEHHSSQDDDYIPSNMEVEDGQSGLEETELQERALHMSSGDARALSNLLSVIQSVDHTSYFGQVIRSLSNDGQRYAKQGAKAVLMVEAAENDWEGDNDDSMDDDNDGHSNRSGDSNHGYLVPDIIFNQQVQDISWENKGWDLKFDTEVDLFIIAGTTLKTDGTYKLVKKMAQNTQRYGGIVVYLDQGIPCKKISSLIDVHFCLEADLFPCCFNENKTKDLFLKISPSLRTTEDYKFMRFFDTITTITPFDHNRHLSTGSSSKNHLAKPTLKPYNNHKILIFHTPQNVKVLNEYRQALVEILNRRGHWVELISILIGSFDNIPCMDTGGFHILCVLLTSSVVITNAVPAGQDMEVAEMIHFMRRIIPAGSDVLSLEAVVFGCYDAFSHLALAQRLEMELQR</sequence>
<evidence type="ECO:0000256" key="1">
    <source>
        <dbReference type="SAM" id="MobiDB-lite"/>
    </source>
</evidence>
<dbReference type="GeneID" id="67024700"/>
<dbReference type="RefSeq" id="XP_043177733.1">
    <property type="nucleotide sequence ID" value="XM_043322237.1"/>
</dbReference>
<feature type="compositionally biased region" description="Acidic residues" evidence="1">
    <location>
        <begin position="683"/>
        <end position="696"/>
    </location>
</feature>
<dbReference type="Proteomes" id="UP000650533">
    <property type="component" value="Chromosome 3"/>
</dbReference>
<organism evidence="2 3">
    <name type="scientific">Rhizoctonia solani</name>
    <dbReference type="NCBI Taxonomy" id="456999"/>
    <lineage>
        <taxon>Eukaryota</taxon>
        <taxon>Fungi</taxon>
        <taxon>Dikarya</taxon>
        <taxon>Basidiomycota</taxon>
        <taxon>Agaricomycotina</taxon>
        <taxon>Agaricomycetes</taxon>
        <taxon>Cantharellales</taxon>
        <taxon>Ceratobasidiaceae</taxon>
        <taxon>Rhizoctonia</taxon>
    </lineage>
</organism>